<dbReference type="EMBL" id="JACHDO010000001">
    <property type="protein sequence ID" value="MBB5490592.1"/>
    <property type="molecule type" value="Genomic_DNA"/>
</dbReference>
<dbReference type="AlphaFoldDB" id="A0A840W3E4"/>
<protein>
    <recommendedName>
        <fullName evidence="3">XRE family transcriptional regulator</fullName>
    </recommendedName>
</protein>
<organism evidence="1 2">
    <name type="scientific">Nocardiopsis metallicus</name>
    <dbReference type="NCBI Taxonomy" id="179819"/>
    <lineage>
        <taxon>Bacteria</taxon>
        <taxon>Bacillati</taxon>
        <taxon>Actinomycetota</taxon>
        <taxon>Actinomycetes</taxon>
        <taxon>Streptosporangiales</taxon>
        <taxon>Nocardiopsidaceae</taxon>
        <taxon>Nocardiopsis</taxon>
    </lineage>
</organism>
<accession>A0A840W3E4</accession>
<name>A0A840W3E4_9ACTN</name>
<gene>
    <name evidence="1" type="ORF">HNR07_001729</name>
</gene>
<evidence type="ECO:0000313" key="1">
    <source>
        <dbReference type="EMBL" id="MBB5490592.1"/>
    </source>
</evidence>
<proteinExistence type="predicted"/>
<keyword evidence="2" id="KW-1185">Reference proteome</keyword>
<evidence type="ECO:0000313" key="2">
    <source>
        <dbReference type="Proteomes" id="UP000579647"/>
    </source>
</evidence>
<reference evidence="1 2" key="1">
    <citation type="submission" date="2020-08" db="EMBL/GenBank/DDBJ databases">
        <title>Sequencing the genomes of 1000 actinobacteria strains.</title>
        <authorList>
            <person name="Klenk H.-P."/>
        </authorList>
    </citation>
    <scope>NUCLEOTIDE SEQUENCE [LARGE SCALE GENOMIC DNA]</scope>
    <source>
        <strain evidence="1 2">DSM 44598</strain>
    </source>
</reference>
<dbReference type="Proteomes" id="UP000579647">
    <property type="component" value="Unassembled WGS sequence"/>
</dbReference>
<sequence>MAKSIDVAPSSITRWEDPAGAIPRRRDLRALLEYYGVSEDDAARYLELRERARESGWWQRYGIKGEYGAYIGLESDARRIQRYDALHIPGLFQT</sequence>
<evidence type="ECO:0008006" key="3">
    <source>
        <dbReference type="Google" id="ProtNLM"/>
    </source>
</evidence>
<comment type="caution">
    <text evidence="1">The sequence shown here is derived from an EMBL/GenBank/DDBJ whole genome shotgun (WGS) entry which is preliminary data.</text>
</comment>